<name>A2FI85_TRIV3</name>
<evidence type="ECO:0000256" key="1">
    <source>
        <dbReference type="SAM" id="Coils"/>
    </source>
</evidence>
<organism evidence="2 3">
    <name type="scientific">Trichomonas vaginalis (strain ATCC PRA-98 / G3)</name>
    <dbReference type="NCBI Taxonomy" id="412133"/>
    <lineage>
        <taxon>Eukaryota</taxon>
        <taxon>Metamonada</taxon>
        <taxon>Parabasalia</taxon>
        <taxon>Trichomonadida</taxon>
        <taxon>Trichomonadidae</taxon>
        <taxon>Trichomonas</taxon>
    </lineage>
</organism>
<dbReference type="AlphaFoldDB" id="A2FI85"/>
<evidence type="ECO:0000313" key="2">
    <source>
        <dbReference type="EMBL" id="EAX95367.1"/>
    </source>
</evidence>
<dbReference type="RefSeq" id="XP_001308297.1">
    <property type="nucleotide sequence ID" value="XM_001308296.1"/>
</dbReference>
<dbReference type="VEuPathDB" id="TrichDB:TVAGG3_0723230"/>
<gene>
    <name evidence="2" type="ORF">TVAG_425510</name>
</gene>
<dbReference type="InParanoid" id="A2FI85"/>
<dbReference type="Proteomes" id="UP000001542">
    <property type="component" value="Unassembled WGS sequence"/>
</dbReference>
<dbReference type="KEGG" id="tva:4753116"/>
<reference evidence="2" key="2">
    <citation type="journal article" date="2007" name="Science">
        <title>Draft genome sequence of the sexually transmitted pathogen Trichomonas vaginalis.</title>
        <authorList>
            <person name="Carlton J.M."/>
            <person name="Hirt R.P."/>
            <person name="Silva J.C."/>
            <person name="Delcher A.L."/>
            <person name="Schatz M."/>
            <person name="Zhao Q."/>
            <person name="Wortman J.R."/>
            <person name="Bidwell S.L."/>
            <person name="Alsmark U.C.M."/>
            <person name="Besteiro S."/>
            <person name="Sicheritz-Ponten T."/>
            <person name="Noel C.J."/>
            <person name="Dacks J.B."/>
            <person name="Foster P.G."/>
            <person name="Simillion C."/>
            <person name="Van de Peer Y."/>
            <person name="Miranda-Saavedra D."/>
            <person name="Barton G.J."/>
            <person name="Westrop G.D."/>
            <person name="Mueller S."/>
            <person name="Dessi D."/>
            <person name="Fiori P.L."/>
            <person name="Ren Q."/>
            <person name="Paulsen I."/>
            <person name="Zhang H."/>
            <person name="Bastida-Corcuera F.D."/>
            <person name="Simoes-Barbosa A."/>
            <person name="Brown M.T."/>
            <person name="Hayes R.D."/>
            <person name="Mukherjee M."/>
            <person name="Okumura C.Y."/>
            <person name="Schneider R."/>
            <person name="Smith A.J."/>
            <person name="Vanacova S."/>
            <person name="Villalvazo M."/>
            <person name="Haas B.J."/>
            <person name="Pertea M."/>
            <person name="Feldblyum T.V."/>
            <person name="Utterback T.R."/>
            <person name="Shu C.L."/>
            <person name="Osoegawa K."/>
            <person name="de Jong P.J."/>
            <person name="Hrdy I."/>
            <person name="Horvathova L."/>
            <person name="Zubacova Z."/>
            <person name="Dolezal P."/>
            <person name="Malik S.B."/>
            <person name="Logsdon J.M. Jr."/>
            <person name="Henze K."/>
            <person name="Gupta A."/>
            <person name="Wang C.C."/>
            <person name="Dunne R.L."/>
            <person name="Upcroft J.A."/>
            <person name="Upcroft P."/>
            <person name="White O."/>
            <person name="Salzberg S.L."/>
            <person name="Tang P."/>
            <person name="Chiu C.-H."/>
            <person name="Lee Y.-S."/>
            <person name="Embley T.M."/>
            <person name="Coombs G.H."/>
            <person name="Mottram J.C."/>
            <person name="Tachezy J."/>
            <person name="Fraser-Liggett C.M."/>
            <person name="Johnson P.J."/>
        </authorList>
    </citation>
    <scope>NUCLEOTIDE SEQUENCE [LARGE SCALE GENOMIC DNA]</scope>
    <source>
        <strain evidence="2">G3</strain>
    </source>
</reference>
<reference evidence="2" key="1">
    <citation type="submission" date="2006-10" db="EMBL/GenBank/DDBJ databases">
        <authorList>
            <person name="Amadeo P."/>
            <person name="Zhao Q."/>
            <person name="Wortman J."/>
            <person name="Fraser-Liggett C."/>
            <person name="Carlton J."/>
        </authorList>
    </citation>
    <scope>NUCLEOTIDE SEQUENCE</scope>
    <source>
        <strain evidence="2">G3</strain>
    </source>
</reference>
<sequence>MLTKKLYRTRSTSTSSAVRGSQLFMNEKFTGSKLTTNFSRESLPVLLSSEEQDNVLKIKPLFRALLESISVFISHNCSTPQIRSQMEKGLTNVDRYFVPFYNQLNKNGGSAICFSKLPAQTNLTLVIKNSALPFMKHWTKFTDSIKDIELNGIKYIQDSIDKNFNSILSNLDNIMKYESYNAGIHDPVMKYIKKFQQQIWMFQSLIGKFFLMNRNQRNRAQEKIVQDMKTFSREISTAYSTEFEKYVKGQENEKLKNSSYNAVCDIISEIRAVILYDEDLSKIEQNLVPLNPIFQTIAENLNIAKTEEEIMKIEEEKSKEIQNEKSNEKLKSDKVEVYFDKELNIRELINRGMIAFKRPKLTSDRKRIF</sequence>
<feature type="coiled-coil region" evidence="1">
    <location>
        <begin position="303"/>
        <end position="331"/>
    </location>
</feature>
<keyword evidence="1" id="KW-0175">Coiled coil</keyword>
<keyword evidence="3" id="KW-1185">Reference proteome</keyword>
<protein>
    <submittedName>
        <fullName evidence="2">Uncharacterized protein</fullName>
    </submittedName>
</protein>
<dbReference type="EMBL" id="DS113809">
    <property type="protein sequence ID" value="EAX95367.1"/>
    <property type="molecule type" value="Genomic_DNA"/>
</dbReference>
<proteinExistence type="predicted"/>
<dbReference type="VEuPathDB" id="TrichDB:TVAG_425510"/>
<accession>A2FI85</accession>
<evidence type="ECO:0000313" key="3">
    <source>
        <dbReference type="Proteomes" id="UP000001542"/>
    </source>
</evidence>